<comment type="caution">
    <text evidence="4">The sequence shown here is derived from an EMBL/GenBank/DDBJ whole genome shotgun (WGS) entry which is preliminary data.</text>
</comment>
<gene>
    <name evidence="4" type="ORF">IAA08_05805</name>
</gene>
<name>A0A9D2D2J6_9FIRM</name>
<dbReference type="AlphaFoldDB" id="A0A9D2D2J6"/>
<evidence type="ECO:0000259" key="3">
    <source>
        <dbReference type="Pfam" id="PF18912"/>
    </source>
</evidence>
<dbReference type="InterPro" id="IPR029057">
    <property type="entry name" value="PRTase-like"/>
</dbReference>
<dbReference type="Gene3D" id="3.40.50.2020">
    <property type="match status" value="1"/>
</dbReference>
<dbReference type="InterPro" id="IPR051910">
    <property type="entry name" value="ComF/GntX_DNA_util-trans"/>
</dbReference>
<dbReference type="PANTHER" id="PTHR47505:SF1">
    <property type="entry name" value="DNA UTILIZATION PROTEIN YHGH"/>
    <property type="match status" value="1"/>
</dbReference>
<dbReference type="CDD" id="cd06223">
    <property type="entry name" value="PRTases_typeI"/>
    <property type="match status" value="1"/>
</dbReference>
<evidence type="ECO:0000313" key="5">
    <source>
        <dbReference type="Proteomes" id="UP000824024"/>
    </source>
</evidence>
<dbReference type="Pfam" id="PF00156">
    <property type="entry name" value="Pribosyltran"/>
    <property type="match status" value="1"/>
</dbReference>
<sequence length="244" mass="27393">MEQKNKIRKAAKKAADILYPVRCPLCGQIPWGKDPHGRTCDRCAAGLVYTGENYCMKCGRPISSEREEYCRDCLRRRHSFDRCRAVFSYQGAVRISLYRFKYANKREYASYYSEEIWRYLGEWITGLGVDVILPVPIHPKRRRQRGYNQAEVLARALSSLSGLPADMKSLARVRNTVPQKQLTAAERASNLKGAFRVSGKNLKGMRVLLVDDIYTTGATADAAAKTLKESGVKAVYVVCVAIGG</sequence>
<reference evidence="4" key="1">
    <citation type="journal article" date="2021" name="PeerJ">
        <title>Extensive microbial diversity within the chicken gut microbiome revealed by metagenomics and culture.</title>
        <authorList>
            <person name="Gilroy R."/>
            <person name="Ravi A."/>
            <person name="Getino M."/>
            <person name="Pursley I."/>
            <person name="Horton D.L."/>
            <person name="Alikhan N.F."/>
            <person name="Baker D."/>
            <person name="Gharbi K."/>
            <person name="Hall N."/>
            <person name="Watson M."/>
            <person name="Adriaenssens E.M."/>
            <person name="Foster-Nyarko E."/>
            <person name="Jarju S."/>
            <person name="Secka A."/>
            <person name="Antonio M."/>
            <person name="Oren A."/>
            <person name="Chaudhuri R.R."/>
            <person name="La Ragione R."/>
            <person name="Hildebrand F."/>
            <person name="Pallen M.J."/>
        </authorList>
    </citation>
    <scope>NUCLEOTIDE SEQUENCE</scope>
    <source>
        <strain evidence="4">CHK192-9172</strain>
    </source>
</reference>
<dbReference type="InterPro" id="IPR000836">
    <property type="entry name" value="PRTase_dom"/>
</dbReference>
<organism evidence="4 5">
    <name type="scientific">Candidatus Eubacterium avistercoris</name>
    <dbReference type="NCBI Taxonomy" id="2838567"/>
    <lineage>
        <taxon>Bacteria</taxon>
        <taxon>Bacillati</taxon>
        <taxon>Bacillota</taxon>
        <taxon>Clostridia</taxon>
        <taxon>Eubacteriales</taxon>
        <taxon>Eubacteriaceae</taxon>
        <taxon>Eubacterium</taxon>
    </lineage>
</organism>
<accession>A0A9D2D2J6</accession>
<dbReference type="SUPFAM" id="SSF53271">
    <property type="entry name" value="PRTase-like"/>
    <property type="match status" value="1"/>
</dbReference>
<dbReference type="EMBL" id="DXCH01000162">
    <property type="protein sequence ID" value="HIZ07432.1"/>
    <property type="molecule type" value="Genomic_DNA"/>
</dbReference>
<evidence type="ECO:0000256" key="1">
    <source>
        <dbReference type="ARBA" id="ARBA00008007"/>
    </source>
</evidence>
<dbReference type="InterPro" id="IPR044005">
    <property type="entry name" value="DZR_2"/>
</dbReference>
<evidence type="ECO:0000259" key="2">
    <source>
        <dbReference type="Pfam" id="PF00156"/>
    </source>
</evidence>
<reference evidence="4" key="2">
    <citation type="submission" date="2021-04" db="EMBL/GenBank/DDBJ databases">
        <authorList>
            <person name="Gilroy R."/>
        </authorList>
    </citation>
    <scope>NUCLEOTIDE SEQUENCE</scope>
    <source>
        <strain evidence="4">CHK192-9172</strain>
    </source>
</reference>
<feature type="domain" description="Phosphoribosyltransferase" evidence="2">
    <location>
        <begin position="150"/>
        <end position="240"/>
    </location>
</feature>
<dbReference type="PANTHER" id="PTHR47505">
    <property type="entry name" value="DNA UTILIZATION PROTEIN YHGH"/>
    <property type="match status" value="1"/>
</dbReference>
<dbReference type="Proteomes" id="UP000824024">
    <property type="component" value="Unassembled WGS sequence"/>
</dbReference>
<proteinExistence type="inferred from homology"/>
<protein>
    <submittedName>
        <fullName evidence="4">ComF family protein</fullName>
    </submittedName>
</protein>
<evidence type="ECO:0000313" key="4">
    <source>
        <dbReference type="EMBL" id="HIZ07432.1"/>
    </source>
</evidence>
<dbReference type="Pfam" id="PF18912">
    <property type="entry name" value="DZR_2"/>
    <property type="match status" value="1"/>
</dbReference>
<comment type="similarity">
    <text evidence="1">Belongs to the ComF/GntX family.</text>
</comment>
<feature type="domain" description="Double zinc ribbon" evidence="3">
    <location>
        <begin position="15"/>
        <end position="74"/>
    </location>
</feature>